<keyword evidence="2" id="KW-1185">Reference proteome</keyword>
<protein>
    <submittedName>
        <fullName evidence="1">Jg22802 protein</fullName>
    </submittedName>
</protein>
<dbReference type="EMBL" id="CAKXAJ010025625">
    <property type="protein sequence ID" value="CAH2242110.1"/>
    <property type="molecule type" value="Genomic_DNA"/>
</dbReference>
<organism evidence="1 2">
    <name type="scientific">Pararge aegeria aegeria</name>
    <dbReference type="NCBI Taxonomy" id="348720"/>
    <lineage>
        <taxon>Eukaryota</taxon>
        <taxon>Metazoa</taxon>
        <taxon>Ecdysozoa</taxon>
        <taxon>Arthropoda</taxon>
        <taxon>Hexapoda</taxon>
        <taxon>Insecta</taxon>
        <taxon>Pterygota</taxon>
        <taxon>Neoptera</taxon>
        <taxon>Endopterygota</taxon>
        <taxon>Lepidoptera</taxon>
        <taxon>Glossata</taxon>
        <taxon>Ditrysia</taxon>
        <taxon>Papilionoidea</taxon>
        <taxon>Nymphalidae</taxon>
        <taxon>Satyrinae</taxon>
        <taxon>Satyrini</taxon>
        <taxon>Parargina</taxon>
        <taxon>Pararge</taxon>
    </lineage>
</organism>
<sequence>MQTPPGSRGADLRVLLRCCTVLAAHHGLRFINYGCSFVFSNLNFRDPTAIAVTTNMACRLHLMLGVLLIGKISADDLQPFKVSTTDETGRRPDVGRCFICSLTVAQPSRHSKHPKPNLKIVVIRCAAALSIMWLSVRQRARGSTAKRPAPPHWRDQHIEMQIARV</sequence>
<proteinExistence type="predicted"/>
<accession>A0A8S4RUS0</accession>
<dbReference type="Proteomes" id="UP000838756">
    <property type="component" value="Unassembled WGS sequence"/>
</dbReference>
<gene>
    <name evidence="1" type="primary">jg22802</name>
    <name evidence="1" type="ORF">PAEG_LOCUS18467</name>
</gene>
<evidence type="ECO:0000313" key="1">
    <source>
        <dbReference type="EMBL" id="CAH2242110.1"/>
    </source>
</evidence>
<reference evidence="1" key="1">
    <citation type="submission" date="2022-03" db="EMBL/GenBank/DDBJ databases">
        <authorList>
            <person name="Lindestad O."/>
        </authorList>
    </citation>
    <scope>NUCLEOTIDE SEQUENCE</scope>
</reference>
<evidence type="ECO:0000313" key="2">
    <source>
        <dbReference type="Proteomes" id="UP000838756"/>
    </source>
</evidence>
<dbReference type="AlphaFoldDB" id="A0A8S4RUS0"/>
<name>A0A8S4RUS0_9NEOP</name>
<comment type="caution">
    <text evidence="1">The sequence shown here is derived from an EMBL/GenBank/DDBJ whole genome shotgun (WGS) entry which is preliminary data.</text>
</comment>